<accession>A0A9P8E5J4</accession>
<dbReference type="EMBL" id="JAHFXF010000842">
    <property type="protein sequence ID" value="KAG9681856.1"/>
    <property type="molecule type" value="Genomic_DNA"/>
</dbReference>
<reference evidence="1" key="1">
    <citation type="journal article" date="2021" name="J Fungi (Basel)">
        <title>Virulence traits and population genomics of the black yeast Aureobasidium melanogenum.</title>
        <authorList>
            <person name="Cernosa A."/>
            <person name="Sun X."/>
            <person name="Gostincar C."/>
            <person name="Fang C."/>
            <person name="Gunde-Cimerman N."/>
            <person name="Song Z."/>
        </authorList>
    </citation>
    <scope>NUCLEOTIDE SEQUENCE</scope>
    <source>
        <strain evidence="2">EXF-8016</strain>
        <strain evidence="1">EXF-9911</strain>
    </source>
</reference>
<dbReference type="AlphaFoldDB" id="A0A9P8E5J4"/>
<dbReference type="Proteomes" id="UP000779574">
    <property type="component" value="Unassembled WGS sequence"/>
</dbReference>
<reference evidence="1" key="2">
    <citation type="submission" date="2021-08" db="EMBL/GenBank/DDBJ databases">
        <authorList>
            <person name="Gostincar C."/>
            <person name="Sun X."/>
            <person name="Song Z."/>
            <person name="Gunde-Cimerman N."/>
        </authorList>
    </citation>
    <scope>NUCLEOTIDE SEQUENCE</scope>
    <source>
        <strain evidence="2">EXF-8016</strain>
        <strain evidence="1">EXF-9911</strain>
    </source>
</reference>
<proteinExistence type="predicted"/>
<sequence>MSLSLDLREPNRSIRSRRRDPSAIALTQLAKSVCADSVRLLRIGLTHDVPTALATIILALLRDPALNLAAQSPSLTNTSRLDLSRNQYAIAIAIAIALANLLRARDLRPARLRLFQTLPDRPNVFC</sequence>
<evidence type="ECO:0000313" key="3">
    <source>
        <dbReference type="Proteomes" id="UP000779574"/>
    </source>
</evidence>
<dbReference type="EMBL" id="JAHFYH010000253">
    <property type="protein sequence ID" value="KAH0209401.1"/>
    <property type="molecule type" value="Genomic_DNA"/>
</dbReference>
<feature type="non-terminal residue" evidence="1">
    <location>
        <position position="126"/>
    </location>
</feature>
<gene>
    <name evidence="1" type="ORF">KCU76_g14203</name>
    <name evidence="2" type="ORF">KCV03_g10320</name>
</gene>
<dbReference type="Proteomes" id="UP000767238">
    <property type="component" value="Unassembled WGS sequence"/>
</dbReference>
<organism evidence="1 3">
    <name type="scientific">Aureobasidium melanogenum</name>
    <name type="common">Aureobasidium pullulans var. melanogenum</name>
    <dbReference type="NCBI Taxonomy" id="46634"/>
    <lineage>
        <taxon>Eukaryota</taxon>
        <taxon>Fungi</taxon>
        <taxon>Dikarya</taxon>
        <taxon>Ascomycota</taxon>
        <taxon>Pezizomycotina</taxon>
        <taxon>Dothideomycetes</taxon>
        <taxon>Dothideomycetidae</taxon>
        <taxon>Dothideales</taxon>
        <taxon>Saccotheciaceae</taxon>
        <taxon>Aureobasidium</taxon>
    </lineage>
</organism>
<name>A0A9P8E5J4_AURME</name>
<evidence type="ECO:0000313" key="2">
    <source>
        <dbReference type="EMBL" id="KAH0209401.1"/>
    </source>
</evidence>
<protein>
    <submittedName>
        <fullName evidence="1">Uncharacterized protein</fullName>
    </submittedName>
</protein>
<comment type="caution">
    <text evidence="1">The sequence shown here is derived from an EMBL/GenBank/DDBJ whole genome shotgun (WGS) entry which is preliminary data.</text>
</comment>
<evidence type="ECO:0000313" key="1">
    <source>
        <dbReference type="EMBL" id="KAG9681856.1"/>
    </source>
</evidence>